<gene>
    <name evidence="1" type="ORF">H5410_015952</name>
</gene>
<dbReference type="OrthoDB" id="1849062at2759"/>
<dbReference type="Pfam" id="PF03140">
    <property type="entry name" value="DUF247"/>
    <property type="match status" value="1"/>
</dbReference>
<accession>A0A9J5ZVA2</accession>
<name>A0A9J5ZVA2_SOLCO</name>
<dbReference type="InterPro" id="IPR004158">
    <property type="entry name" value="DUF247_pln"/>
</dbReference>
<proteinExistence type="predicted"/>
<dbReference type="Proteomes" id="UP000824120">
    <property type="component" value="Chromosome 3"/>
</dbReference>
<evidence type="ECO:0000313" key="2">
    <source>
        <dbReference type="Proteomes" id="UP000824120"/>
    </source>
</evidence>
<dbReference type="AlphaFoldDB" id="A0A9J5ZVA2"/>
<organism evidence="1 2">
    <name type="scientific">Solanum commersonii</name>
    <name type="common">Commerson's wild potato</name>
    <name type="synonym">Commerson's nightshade</name>
    <dbReference type="NCBI Taxonomy" id="4109"/>
    <lineage>
        <taxon>Eukaryota</taxon>
        <taxon>Viridiplantae</taxon>
        <taxon>Streptophyta</taxon>
        <taxon>Embryophyta</taxon>
        <taxon>Tracheophyta</taxon>
        <taxon>Spermatophyta</taxon>
        <taxon>Magnoliopsida</taxon>
        <taxon>eudicotyledons</taxon>
        <taxon>Gunneridae</taxon>
        <taxon>Pentapetalae</taxon>
        <taxon>asterids</taxon>
        <taxon>lamiids</taxon>
        <taxon>Solanales</taxon>
        <taxon>Solanaceae</taxon>
        <taxon>Solanoideae</taxon>
        <taxon>Solaneae</taxon>
        <taxon>Solanum</taxon>
    </lineage>
</organism>
<reference evidence="1 2" key="1">
    <citation type="submission" date="2020-09" db="EMBL/GenBank/DDBJ databases">
        <title>De no assembly of potato wild relative species, Solanum commersonii.</title>
        <authorList>
            <person name="Cho K."/>
        </authorList>
    </citation>
    <scope>NUCLEOTIDE SEQUENCE [LARGE SCALE GENOMIC DNA]</scope>
    <source>
        <strain evidence="1">LZ3.2</strain>
        <tissue evidence="1">Leaf</tissue>
    </source>
</reference>
<protein>
    <submittedName>
        <fullName evidence="1">Uncharacterized protein</fullName>
    </submittedName>
</protein>
<comment type="caution">
    <text evidence="1">The sequence shown here is derived from an EMBL/GenBank/DDBJ whole genome shotgun (WGS) entry which is preliminary data.</text>
</comment>
<keyword evidence="2" id="KW-1185">Reference proteome</keyword>
<sequence length="149" mass="17242">MERDSFKMFFNDKNGIMIEHAEAEDDLGENPADHLVEIFRRVIVTGPGHYKIFRDNDYSSCNINTLLSCCCCRCKDDPTTSNRKESQFYLLRSVTDLKSKGIHFRASQMQSLKGIRFHPSKFGLSAELQLPCLYVDMDTRVFFKKRDGI</sequence>
<evidence type="ECO:0000313" key="1">
    <source>
        <dbReference type="EMBL" id="KAG5616128.1"/>
    </source>
</evidence>
<dbReference type="EMBL" id="JACXVP010000003">
    <property type="protein sequence ID" value="KAG5616128.1"/>
    <property type="molecule type" value="Genomic_DNA"/>
</dbReference>